<evidence type="ECO:0000313" key="1">
    <source>
        <dbReference type="EMBL" id="KAK8515533.1"/>
    </source>
</evidence>
<accession>A0ABR2C8M9</accession>
<keyword evidence="2" id="KW-1185">Reference proteome</keyword>
<sequence>MVDYAIGNDKSKSLGFEDLNFIEFPPLGLNGMVAVLTGGALASGIVGGSLIGESMTSVAVKSVVGSATVSNVSMENLGSENDVVGLDLSNFPTLQKVGKEGPGLCAEGSSVKAVADWKLFDQSLQLFSPAEKDGAQLNTSVGIAKVGTVVSGNLAEVCAQPIERVLDEVYADVVGNCGNVVDEVFVDVVGNCMNVVDGSIAGNLVSFTGIAISETVTAFADVVSAQVDGNLLVGDGFGSCSRKDVDVSMGMQC</sequence>
<organism evidence="1 2">
    <name type="scientific">Hibiscus sabdariffa</name>
    <name type="common">roselle</name>
    <dbReference type="NCBI Taxonomy" id="183260"/>
    <lineage>
        <taxon>Eukaryota</taxon>
        <taxon>Viridiplantae</taxon>
        <taxon>Streptophyta</taxon>
        <taxon>Embryophyta</taxon>
        <taxon>Tracheophyta</taxon>
        <taxon>Spermatophyta</taxon>
        <taxon>Magnoliopsida</taxon>
        <taxon>eudicotyledons</taxon>
        <taxon>Gunneridae</taxon>
        <taxon>Pentapetalae</taxon>
        <taxon>rosids</taxon>
        <taxon>malvids</taxon>
        <taxon>Malvales</taxon>
        <taxon>Malvaceae</taxon>
        <taxon>Malvoideae</taxon>
        <taxon>Hibiscus</taxon>
    </lineage>
</organism>
<evidence type="ECO:0000313" key="2">
    <source>
        <dbReference type="Proteomes" id="UP001472677"/>
    </source>
</evidence>
<protein>
    <submittedName>
        <fullName evidence="1">Uncharacterized protein</fullName>
    </submittedName>
</protein>
<comment type="caution">
    <text evidence="1">The sequence shown here is derived from an EMBL/GenBank/DDBJ whole genome shotgun (WGS) entry which is preliminary data.</text>
</comment>
<reference evidence="1 2" key="1">
    <citation type="journal article" date="2024" name="G3 (Bethesda)">
        <title>Genome assembly of Hibiscus sabdariffa L. provides insights into metabolisms of medicinal natural products.</title>
        <authorList>
            <person name="Kim T."/>
        </authorList>
    </citation>
    <scope>NUCLEOTIDE SEQUENCE [LARGE SCALE GENOMIC DNA]</scope>
    <source>
        <strain evidence="1">TK-2024</strain>
        <tissue evidence="1">Old leaves</tissue>
    </source>
</reference>
<gene>
    <name evidence="1" type="ORF">V6N12_075573</name>
</gene>
<name>A0ABR2C8M9_9ROSI</name>
<dbReference type="Proteomes" id="UP001472677">
    <property type="component" value="Unassembled WGS sequence"/>
</dbReference>
<proteinExistence type="predicted"/>
<dbReference type="EMBL" id="JBBPBM010000063">
    <property type="protein sequence ID" value="KAK8515533.1"/>
    <property type="molecule type" value="Genomic_DNA"/>
</dbReference>